<gene>
    <name evidence="2" type="ORF">ZHAS_00009628</name>
</gene>
<dbReference type="EMBL" id="KE525157">
    <property type="protein sequence ID" value="KFB42046.1"/>
    <property type="molecule type" value="Genomic_DNA"/>
</dbReference>
<evidence type="ECO:0000313" key="3">
    <source>
        <dbReference type="EnsemblMetazoa" id="ASIC009628-PA"/>
    </source>
</evidence>
<protein>
    <submittedName>
        <fullName evidence="2 3">Uncharacterized protein</fullName>
    </submittedName>
</protein>
<proteinExistence type="predicted"/>
<organism evidence="2">
    <name type="scientific">Anopheles sinensis</name>
    <name type="common">Mosquito</name>
    <dbReference type="NCBI Taxonomy" id="74873"/>
    <lineage>
        <taxon>Eukaryota</taxon>
        <taxon>Metazoa</taxon>
        <taxon>Ecdysozoa</taxon>
        <taxon>Arthropoda</taxon>
        <taxon>Hexapoda</taxon>
        <taxon>Insecta</taxon>
        <taxon>Pterygota</taxon>
        <taxon>Neoptera</taxon>
        <taxon>Endopterygota</taxon>
        <taxon>Diptera</taxon>
        <taxon>Nematocera</taxon>
        <taxon>Culicoidea</taxon>
        <taxon>Culicidae</taxon>
        <taxon>Anophelinae</taxon>
        <taxon>Anopheles</taxon>
    </lineage>
</organism>
<accession>A0A084VVQ2</accession>
<reference evidence="3" key="2">
    <citation type="submission" date="2020-05" db="UniProtKB">
        <authorList>
            <consortium name="EnsemblMetazoa"/>
        </authorList>
    </citation>
    <scope>IDENTIFICATION</scope>
</reference>
<dbReference type="AlphaFoldDB" id="A0A084VVQ2"/>
<evidence type="ECO:0000313" key="4">
    <source>
        <dbReference type="Proteomes" id="UP000030765"/>
    </source>
</evidence>
<dbReference type="Proteomes" id="UP000030765">
    <property type="component" value="Unassembled WGS sequence"/>
</dbReference>
<sequence>MNRSLGGCMLLGVYRSPRFLHPQRMVGKTGPATIRGQDSGAEFREKVSMRDFLSLARAHPGNEASERQENLATEPPRKR</sequence>
<evidence type="ECO:0000313" key="2">
    <source>
        <dbReference type="EMBL" id="KFB42046.1"/>
    </source>
</evidence>
<reference evidence="2 4" key="1">
    <citation type="journal article" date="2014" name="BMC Genomics">
        <title>Genome sequence of Anopheles sinensis provides insight into genetics basis of mosquito competence for malaria parasites.</title>
        <authorList>
            <person name="Zhou D."/>
            <person name="Zhang D."/>
            <person name="Ding G."/>
            <person name="Shi L."/>
            <person name="Hou Q."/>
            <person name="Ye Y."/>
            <person name="Xu Y."/>
            <person name="Zhou H."/>
            <person name="Xiong C."/>
            <person name="Li S."/>
            <person name="Yu J."/>
            <person name="Hong S."/>
            <person name="Yu X."/>
            <person name="Zou P."/>
            <person name="Chen C."/>
            <person name="Chang X."/>
            <person name="Wang W."/>
            <person name="Lv Y."/>
            <person name="Sun Y."/>
            <person name="Ma L."/>
            <person name="Shen B."/>
            <person name="Zhu C."/>
        </authorList>
    </citation>
    <scope>NUCLEOTIDE SEQUENCE [LARGE SCALE GENOMIC DNA]</scope>
</reference>
<feature type="region of interest" description="Disordered" evidence="1">
    <location>
        <begin position="56"/>
        <end position="79"/>
    </location>
</feature>
<keyword evidence="4" id="KW-1185">Reference proteome</keyword>
<dbReference type="EnsemblMetazoa" id="ASIC009628-RA">
    <property type="protein sequence ID" value="ASIC009628-PA"/>
    <property type="gene ID" value="ASIC009628"/>
</dbReference>
<evidence type="ECO:0000256" key="1">
    <source>
        <dbReference type="SAM" id="MobiDB-lite"/>
    </source>
</evidence>
<dbReference type="VEuPathDB" id="VectorBase:ASIC009628"/>
<dbReference type="EMBL" id="ATLV01017208">
    <property type="status" value="NOT_ANNOTATED_CDS"/>
    <property type="molecule type" value="Genomic_DNA"/>
</dbReference>
<name>A0A084VVQ2_ANOSI</name>